<sequence length="164" mass="19171">MRELKCPECGAVLTVDEADNTPFLDRVKNDAFDAGVSKRLTELYKQQKIEQTTVLLQSEQRFKDSDMEYIFIMFEMKNETDMTTTKHKNKDFFAWQDKDRTDKGREYAVLMSILRAESELYNNGIMDVSHHNPKMYVICLPSSCLSFLMSRLPEYLALVVNYQP</sequence>
<accession>G1W8D1</accession>
<dbReference type="eggNOG" id="COG4487">
    <property type="taxonomic scope" value="Bacteria"/>
</dbReference>
<dbReference type="PATRIC" id="fig|702438.4.peg.84"/>
<evidence type="ECO:0000313" key="2">
    <source>
        <dbReference type="Proteomes" id="UP000005141"/>
    </source>
</evidence>
<dbReference type="EMBL" id="ADGI01000007">
    <property type="protein sequence ID" value="EGV28637.1"/>
    <property type="molecule type" value="Genomic_DNA"/>
</dbReference>
<reference evidence="1 2" key="1">
    <citation type="submission" date="2011-07" db="EMBL/GenBank/DDBJ databases">
        <title>The Genome Sequence of Prevotella oulorum F0390.</title>
        <authorList>
            <consortium name="The Broad Institute Genome Sequencing Platform"/>
            <consortium name="The Broad Institute Genome Sequencing Center for Infectious Disease"/>
            <person name="Earl A."/>
            <person name="Ward D."/>
            <person name="Feldgarden M."/>
            <person name="Gevers D."/>
            <person name="Izard J."/>
            <person name="Ganesan A."/>
            <person name="Baranova O.V."/>
            <person name="Blanton J.M."/>
            <person name="Tanner A.C."/>
            <person name="Dewhirst F.E."/>
            <person name="Young S.K."/>
            <person name="Zeng Q."/>
            <person name="Gargeya S."/>
            <person name="Fitzgerald M."/>
            <person name="Haas B."/>
            <person name="Abouelleil A."/>
            <person name="Alvarado L."/>
            <person name="Arachchi H.M."/>
            <person name="Berlin A."/>
            <person name="Brown A."/>
            <person name="Chapman S.B."/>
            <person name="Chen Z."/>
            <person name="Dunbar C."/>
            <person name="Freedman E."/>
            <person name="Gearin G."/>
            <person name="Gellesch M."/>
            <person name="Goldberg J."/>
            <person name="Griggs A."/>
            <person name="Gujja S."/>
            <person name="Heiman D."/>
            <person name="Howarth C."/>
            <person name="Larson L."/>
            <person name="Lui A."/>
            <person name="MacDonald P.J.P."/>
            <person name="Mehta T."/>
            <person name="Montmayeur A."/>
            <person name="Murphy C."/>
            <person name="Neiman D."/>
            <person name="Pearson M."/>
            <person name="Priest M."/>
            <person name="Roberts A."/>
            <person name="Saif S."/>
            <person name="Shea T."/>
            <person name="Shenoy N."/>
            <person name="Sisk P."/>
            <person name="Stolte C."/>
            <person name="Sykes S."/>
            <person name="Wortman J."/>
            <person name="Nusbaum C."/>
            <person name="Birren B."/>
        </authorList>
    </citation>
    <scope>NUCLEOTIDE SEQUENCE [LARGE SCALE GENOMIC DNA]</scope>
    <source>
        <strain evidence="1 2">F0390</strain>
    </source>
</reference>
<dbReference type="OrthoDB" id="3224137at2"/>
<keyword evidence="2" id="KW-1185">Reference proteome</keyword>
<protein>
    <submittedName>
        <fullName evidence="1">Uncharacterized protein</fullName>
    </submittedName>
</protein>
<dbReference type="AlphaFoldDB" id="G1W8D1"/>
<dbReference type="Pfam" id="PF09903">
    <property type="entry name" value="DUF2130"/>
    <property type="match status" value="1"/>
</dbReference>
<dbReference type="Proteomes" id="UP000005141">
    <property type="component" value="Unassembled WGS sequence"/>
</dbReference>
<dbReference type="RefSeq" id="WP_004379051.1">
    <property type="nucleotide sequence ID" value="NZ_JH114215.1"/>
</dbReference>
<comment type="caution">
    <text evidence="1">The sequence shown here is derived from an EMBL/GenBank/DDBJ whole genome shotgun (WGS) entry which is preliminary data.</text>
</comment>
<evidence type="ECO:0000313" key="1">
    <source>
        <dbReference type="EMBL" id="EGV28637.1"/>
    </source>
</evidence>
<dbReference type="HOGENOM" id="CLU_1617503_0_0_10"/>
<proteinExistence type="predicted"/>
<name>G1W8D1_9BACT</name>
<gene>
    <name evidence="1" type="ORF">HMPREF9431_00082</name>
</gene>
<dbReference type="InterPro" id="IPR019219">
    <property type="entry name" value="DUF2130"/>
</dbReference>
<organism evidence="1 2">
    <name type="scientific">Segatella oulorum F0390</name>
    <dbReference type="NCBI Taxonomy" id="702438"/>
    <lineage>
        <taxon>Bacteria</taxon>
        <taxon>Pseudomonadati</taxon>
        <taxon>Bacteroidota</taxon>
        <taxon>Bacteroidia</taxon>
        <taxon>Bacteroidales</taxon>
        <taxon>Prevotellaceae</taxon>
        <taxon>Segatella</taxon>
    </lineage>
</organism>
<dbReference type="GeneID" id="95427209"/>